<reference evidence="2 3" key="1">
    <citation type="submission" date="2020-08" db="EMBL/GenBank/DDBJ databases">
        <authorList>
            <person name="Liu C."/>
            <person name="Sun Q."/>
        </authorList>
    </citation>
    <scope>NUCLEOTIDE SEQUENCE [LARGE SCALE GENOMIC DNA]</scope>
    <source>
        <strain evidence="2 3">NSJ-4</strain>
    </source>
</reference>
<evidence type="ECO:0000313" key="2">
    <source>
        <dbReference type="EMBL" id="QNM00301.1"/>
    </source>
</evidence>
<feature type="transmembrane region" description="Helical" evidence="1">
    <location>
        <begin position="205"/>
        <end position="225"/>
    </location>
</feature>
<dbReference type="PANTHER" id="PTHR37308:SF1">
    <property type="entry name" value="POLYPRENYL-PHOSPHATE TRANSPORTER"/>
    <property type="match status" value="1"/>
</dbReference>
<accession>A0A7G9FP19</accession>
<protein>
    <submittedName>
        <fullName evidence="2">DUF368 domain-containing protein</fullName>
    </submittedName>
</protein>
<feature type="transmembrane region" description="Helical" evidence="1">
    <location>
        <begin position="237"/>
        <end position="258"/>
    </location>
</feature>
<name>A0A7G9FP19_9FIRM</name>
<feature type="transmembrane region" description="Helical" evidence="1">
    <location>
        <begin position="270"/>
        <end position="290"/>
    </location>
</feature>
<keyword evidence="3" id="KW-1185">Reference proteome</keyword>
<keyword evidence="1" id="KW-0472">Membrane</keyword>
<proteinExistence type="predicted"/>
<feature type="transmembrane region" description="Helical" evidence="1">
    <location>
        <begin position="55"/>
        <end position="76"/>
    </location>
</feature>
<feature type="transmembrane region" description="Helical" evidence="1">
    <location>
        <begin position="115"/>
        <end position="135"/>
    </location>
</feature>
<dbReference type="KEGG" id="wcp:H9Q76_03150"/>
<gene>
    <name evidence="2" type="ORF">H9Q76_03150</name>
</gene>
<evidence type="ECO:0000256" key="1">
    <source>
        <dbReference type="SAM" id="Phobius"/>
    </source>
</evidence>
<feature type="transmembrane region" description="Helical" evidence="1">
    <location>
        <begin position="167"/>
        <end position="185"/>
    </location>
</feature>
<dbReference type="Pfam" id="PF04018">
    <property type="entry name" value="VCA0040-like"/>
    <property type="match status" value="1"/>
</dbReference>
<dbReference type="RefSeq" id="WP_118734835.1">
    <property type="nucleotide sequence ID" value="NZ_CP060632.1"/>
</dbReference>
<dbReference type="PANTHER" id="PTHR37308">
    <property type="entry name" value="INTEGRAL MEMBRANE PROTEIN"/>
    <property type="match status" value="1"/>
</dbReference>
<feature type="transmembrane region" description="Helical" evidence="1">
    <location>
        <begin position="12"/>
        <end position="34"/>
    </location>
</feature>
<organism evidence="2 3">
    <name type="scientific">Wujia chipingensis</name>
    <dbReference type="NCBI Taxonomy" id="2763670"/>
    <lineage>
        <taxon>Bacteria</taxon>
        <taxon>Bacillati</taxon>
        <taxon>Bacillota</taxon>
        <taxon>Clostridia</taxon>
        <taxon>Lachnospirales</taxon>
        <taxon>Lachnospiraceae</taxon>
        <taxon>Wujia</taxon>
    </lineage>
</organism>
<dbReference type="AlphaFoldDB" id="A0A7G9FP19"/>
<keyword evidence="1" id="KW-0812">Transmembrane</keyword>
<feature type="transmembrane region" description="Helical" evidence="1">
    <location>
        <begin position="82"/>
        <end position="103"/>
    </location>
</feature>
<keyword evidence="1" id="KW-1133">Transmembrane helix</keyword>
<dbReference type="InterPro" id="IPR007163">
    <property type="entry name" value="VCA0040-like"/>
</dbReference>
<dbReference type="Proteomes" id="UP000515819">
    <property type="component" value="Chromosome"/>
</dbReference>
<sequence length="304" mass="32384">MNFLVDLIKGVFVGIANVIPGVSGGTMAVSFGIYDKLLNAISSLLKSFKKSFLTLLPIILGMVIGIVGFTYIIPWLLANFPFATSCAFTGLIIGGIPAILRSLKDGWQSEEKKSLLVNILVFLILLAVAMAMVFLNGDSESGIALTASAGMIVKIFFMGIIASATMVIPGVSGSLVLMILGYYFGVINSVKQFVEALRTLNLQGMLNQLFILIPFAIGCVLGIFFISKLISYLLKHFASATFSGIFALVASSPISIFYKVNQEYSMNGTSVVSIIVGVVLLVACVALTLFMEKLGAPESTVSKS</sequence>
<dbReference type="EMBL" id="CP060632">
    <property type="protein sequence ID" value="QNM00301.1"/>
    <property type="molecule type" value="Genomic_DNA"/>
</dbReference>
<evidence type="ECO:0000313" key="3">
    <source>
        <dbReference type="Proteomes" id="UP000515819"/>
    </source>
</evidence>